<evidence type="ECO:0000313" key="3">
    <source>
        <dbReference type="Proteomes" id="UP000789390"/>
    </source>
</evidence>
<comment type="caution">
    <text evidence="2">The sequence shown here is derived from an EMBL/GenBank/DDBJ whole genome shotgun (WGS) entry which is preliminary data.</text>
</comment>
<dbReference type="AlphaFoldDB" id="A0A8J2WRQ3"/>
<keyword evidence="3" id="KW-1185">Reference proteome</keyword>
<reference evidence="2" key="1">
    <citation type="submission" date="2021-11" db="EMBL/GenBank/DDBJ databases">
        <authorList>
            <person name="Schell T."/>
        </authorList>
    </citation>
    <scope>NUCLEOTIDE SEQUENCE</scope>
    <source>
        <strain evidence="2">M5</strain>
    </source>
</reference>
<gene>
    <name evidence="2" type="ORF">DGAL_LOCUS12444</name>
</gene>
<name>A0A8J2WRQ3_9CRUS</name>
<sequence>MDKIVLSLFLVLTLSTIVCHGRPPWRRHHNRETKTTRDYPSVLRVIGLYANPFGWIGRPTWPQRTKNNRKTDPGGYRWVIEIDETDQWWVIVYENGSQIPGPGKKAIMKLF</sequence>
<feature type="signal peptide" evidence="1">
    <location>
        <begin position="1"/>
        <end position="21"/>
    </location>
</feature>
<feature type="chain" id="PRO_5035269524" evidence="1">
    <location>
        <begin position="22"/>
        <end position="111"/>
    </location>
</feature>
<evidence type="ECO:0000256" key="1">
    <source>
        <dbReference type="SAM" id="SignalP"/>
    </source>
</evidence>
<dbReference type="EMBL" id="CAKKLH010000290">
    <property type="protein sequence ID" value="CAH0108984.1"/>
    <property type="molecule type" value="Genomic_DNA"/>
</dbReference>
<accession>A0A8J2WRQ3</accession>
<dbReference type="OrthoDB" id="10390440at2759"/>
<keyword evidence="1" id="KW-0732">Signal</keyword>
<proteinExistence type="predicted"/>
<organism evidence="2 3">
    <name type="scientific">Daphnia galeata</name>
    <dbReference type="NCBI Taxonomy" id="27404"/>
    <lineage>
        <taxon>Eukaryota</taxon>
        <taxon>Metazoa</taxon>
        <taxon>Ecdysozoa</taxon>
        <taxon>Arthropoda</taxon>
        <taxon>Crustacea</taxon>
        <taxon>Branchiopoda</taxon>
        <taxon>Diplostraca</taxon>
        <taxon>Cladocera</taxon>
        <taxon>Anomopoda</taxon>
        <taxon>Daphniidae</taxon>
        <taxon>Daphnia</taxon>
    </lineage>
</organism>
<dbReference type="Proteomes" id="UP000789390">
    <property type="component" value="Unassembled WGS sequence"/>
</dbReference>
<protein>
    <submittedName>
        <fullName evidence="2">Uncharacterized protein</fullName>
    </submittedName>
</protein>
<evidence type="ECO:0000313" key="2">
    <source>
        <dbReference type="EMBL" id="CAH0108984.1"/>
    </source>
</evidence>